<evidence type="ECO:0000313" key="3">
    <source>
        <dbReference type="EMBL" id="CYV51256.1"/>
    </source>
</evidence>
<feature type="region of interest" description="Disordered" evidence="2">
    <location>
        <begin position="98"/>
        <end position="136"/>
    </location>
</feature>
<protein>
    <submittedName>
        <fullName evidence="3">Protein of uncharacterized function (DUF3847)</fullName>
    </submittedName>
</protein>
<keyword evidence="1" id="KW-0175">Coiled coil</keyword>
<dbReference type="EMBL" id="FIHS01000024">
    <property type="protein sequence ID" value="CYV51256.1"/>
    <property type="molecule type" value="Genomic_DNA"/>
</dbReference>
<feature type="coiled-coil region" evidence="1">
    <location>
        <begin position="1"/>
        <end position="45"/>
    </location>
</feature>
<name>A0A0Z8JCC1_STRSU</name>
<dbReference type="AlphaFoldDB" id="A0A0Z8JCC1"/>
<dbReference type="RefSeq" id="WP_044689676.1">
    <property type="nucleotide sequence ID" value="NZ_CEHX01000019.1"/>
</dbReference>
<evidence type="ECO:0000256" key="1">
    <source>
        <dbReference type="SAM" id="Coils"/>
    </source>
</evidence>
<accession>A0A0Z8JCC1</accession>
<proteinExistence type="predicted"/>
<evidence type="ECO:0000313" key="4">
    <source>
        <dbReference type="Proteomes" id="UP000071533"/>
    </source>
</evidence>
<reference evidence="3 4" key="1">
    <citation type="submission" date="2016-02" db="EMBL/GenBank/DDBJ databases">
        <authorList>
            <consortium name="Pathogen Informatics"/>
        </authorList>
    </citation>
    <scope>NUCLEOTIDE SEQUENCE [LARGE SCALE GENOMIC DNA]</scope>
    <source>
        <strain evidence="3 4">LSS69</strain>
    </source>
</reference>
<sequence>MKELEKVMEQIEKEADKIEKAQNKMKLLNQKKNKLKRSAETQRKIKKGGVFEAFEREITGMQEETNNDLIYAFLDYVLSDNRYREKLKELTEIYLKERGIDIEETENPDDKTDSLENQKEENLDEDMGADFLESED</sequence>
<organism evidence="3 4">
    <name type="scientific">Streptococcus suis</name>
    <dbReference type="NCBI Taxonomy" id="1307"/>
    <lineage>
        <taxon>Bacteria</taxon>
        <taxon>Bacillati</taxon>
        <taxon>Bacillota</taxon>
        <taxon>Bacilli</taxon>
        <taxon>Lactobacillales</taxon>
        <taxon>Streptococcaceae</taxon>
        <taxon>Streptococcus</taxon>
    </lineage>
</organism>
<dbReference type="Proteomes" id="UP000071533">
    <property type="component" value="Unassembled WGS sequence"/>
</dbReference>
<evidence type="ECO:0000256" key="2">
    <source>
        <dbReference type="SAM" id="MobiDB-lite"/>
    </source>
</evidence>
<feature type="compositionally biased region" description="Acidic residues" evidence="2">
    <location>
        <begin position="122"/>
        <end position="136"/>
    </location>
</feature>
<feature type="compositionally biased region" description="Basic and acidic residues" evidence="2">
    <location>
        <begin position="108"/>
        <end position="121"/>
    </location>
</feature>
<gene>
    <name evidence="3" type="ORF">ERS132431_01757</name>
</gene>